<evidence type="ECO:0000256" key="3">
    <source>
        <dbReference type="ARBA" id="ARBA00023284"/>
    </source>
</evidence>
<dbReference type="SUPFAM" id="SSF52833">
    <property type="entry name" value="Thioredoxin-like"/>
    <property type="match status" value="1"/>
</dbReference>
<dbReference type="PANTHER" id="PTHR47192:SF4">
    <property type="entry name" value="THIOREDOXIN-LIKE 3-2, CHLOROPLASTIC"/>
    <property type="match status" value="1"/>
</dbReference>
<evidence type="ECO:0000256" key="1">
    <source>
        <dbReference type="ARBA" id="ARBA00022982"/>
    </source>
</evidence>
<organism evidence="5">
    <name type="scientific">Rhizophora mucronata</name>
    <name type="common">Asiatic mangrove</name>
    <dbReference type="NCBI Taxonomy" id="61149"/>
    <lineage>
        <taxon>Eukaryota</taxon>
        <taxon>Viridiplantae</taxon>
        <taxon>Streptophyta</taxon>
        <taxon>Embryophyta</taxon>
        <taxon>Tracheophyta</taxon>
        <taxon>Spermatophyta</taxon>
        <taxon>Magnoliopsida</taxon>
        <taxon>eudicotyledons</taxon>
        <taxon>Gunneridae</taxon>
        <taxon>Pentapetalae</taxon>
        <taxon>rosids</taxon>
        <taxon>fabids</taxon>
        <taxon>Malpighiales</taxon>
        <taxon>Rhizophoraceae</taxon>
        <taxon>Rhizophora</taxon>
    </lineage>
</organism>
<keyword evidence="3" id="KW-0676">Redox-active center</keyword>
<dbReference type="PANTHER" id="PTHR47192">
    <property type="entry name" value="THIOREDOXIN-LIKE 3-2, CHLOROPLASTIC"/>
    <property type="match status" value="1"/>
</dbReference>
<reference evidence="5" key="1">
    <citation type="submission" date="2018-02" db="EMBL/GenBank/DDBJ databases">
        <title>Rhizophora mucronata_Transcriptome.</title>
        <authorList>
            <person name="Meera S.P."/>
            <person name="Sreeshan A."/>
            <person name="Augustine A."/>
        </authorList>
    </citation>
    <scope>NUCLEOTIDE SEQUENCE</scope>
    <source>
        <tissue evidence="5">Leaf</tissue>
    </source>
</reference>
<keyword evidence="1" id="KW-0813">Transport</keyword>
<keyword evidence="1" id="KW-0249">Electron transport</keyword>
<dbReference type="InterPro" id="IPR013766">
    <property type="entry name" value="Thioredoxin_domain"/>
</dbReference>
<dbReference type="InterPro" id="IPR036249">
    <property type="entry name" value="Thioredoxin-like_sf"/>
</dbReference>
<name>A0A2P2IKJ1_RHIMU</name>
<dbReference type="InterPro" id="IPR044253">
    <property type="entry name" value="WCRKC1/2"/>
</dbReference>
<evidence type="ECO:0000259" key="4">
    <source>
        <dbReference type="PROSITE" id="PS51352"/>
    </source>
</evidence>
<evidence type="ECO:0000256" key="2">
    <source>
        <dbReference type="ARBA" id="ARBA00023157"/>
    </source>
</evidence>
<dbReference type="Gene3D" id="3.40.30.10">
    <property type="entry name" value="Glutaredoxin"/>
    <property type="match status" value="1"/>
</dbReference>
<evidence type="ECO:0000313" key="5">
    <source>
        <dbReference type="EMBL" id="MBW81742.1"/>
    </source>
</evidence>
<dbReference type="Pfam" id="PF00085">
    <property type="entry name" value="Thioredoxin"/>
    <property type="match status" value="1"/>
</dbReference>
<dbReference type="EMBL" id="GGEC01001259">
    <property type="protein sequence ID" value="MBW81742.1"/>
    <property type="molecule type" value="Transcribed_RNA"/>
</dbReference>
<dbReference type="CDD" id="cd02947">
    <property type="entry name" value="TRX_family"/>
    <property type="match status" value="1"/>
</dbReference>
<protein>
    <submittedName>
        <fullName evidence="5">Uncharacterized protein MANES_10G049200</fullName>
    </submittedName>
</protein>
<dbReference type="GO" id="GO:0009570">
    <property type="term" value="C:chloroplast stroma"/>
    <property type="evidence" value="ECO:0007669"/>
    <property type="project" value="InterPro"/>
</dbReference>
<dbReference type="AlphaFoldDB" id="A0A2P2IKJ1"/>
<feature type="domain" description="Thioredoxin" evidence="4">
    <location>
        <begin position="58"/>
        <end position="201"/>
    </location>
</feature>
<proteinExistence type="predicted"/>
<keyword evidence="2" id="KW-1015">Disulfide bond</keyword>
<dbReference type="PROSITE" id="PS51352">
    <property type="entry name" value="THIOREDOXIN_2"/>
    <property type="match status" value="1"/>
</dbReference>
<sequence>MSGALHVSPSVRVLPSQQDYSRDWSIWSVSCPNLSISAFKNLSLGRKFVGYQFLGKADAFGGKLRVFNAWTQEGSLQKLDDLPVSMELEPICSEDQFDRIVAEAQRVEQPIIVVWMASWCRKCIYLKPKLEKLAADYYPRLRFYCVDVNNVPYKLVVRAGVTKMPTIQLWKDSQKQDEVIGGHKAYLVVNEVREMIENEYTV</sequence>
<accession>A0A2P2IKJ1</accession>
<dbReference type="FunFam" id="3.40.30.10:FF:000245">
    <property type="entry name" value="Thioredoxin"/>
    <property type="match status" value="1"/>
</dbReference>